<accession>A0AAV6HH18</accession>
<dbReference type="SUPFAM" id="SSF48403">
    <property type="entry name" value="Ankyrin repeat"/>
    <property type="match status" value="1"/>
</dbReference>
<reference evidence="2 3" key="1">
    <citation type="submission" date="2020-10" db="EMBL/GenBank/DDBJ databases">
        <title>Chromosome-scale genome assembly of the Allis shad, Alosa alosa.</title>
        <authorList>
            <person name="Margot Z."/>
            <person name="Christophe K."/>
            <person name="Cabau C."/>
            <person name="Louis A."/>
            <person name="Berthelot C."/>
            <person name="Parey E."/>
            <person name="Roest Crollius H."/>
            <person name="Montfort J."/>
            <person name="Robinson-Rechavi M."/>
            <person name="Bucao C."/>
            <person name="Bouchez O."/>
            <person name="Gislard M."/>
            <person name="Lluch J."/>
            <person name="Milhes M."/>
            <person name="Lampietro C."/>
            <person name="Lopez Roques C."/>
            <person name="Donnadieu C."/>
            <person name="Braasch I."/>
            <person name="Desvignes T."/>
            <person name="Postlethwait J."/>
            <person name="Bobe J."/>
            <person name="Guiguen Y."/>
        </authorList>
    </citation>
    <scope>NUCLEOTIDE SEQUENCE [LARGE SCALE GENOMIC DNA]</scope>
    <source>
        <strain evidence="2">M-15738</strain>
        <tissue evidence="2">Blood</tissue>
    </source>
</reference>
<dbReference type="InterPro" id="IPR002110">
    <property type="entry name" value="Ankyrin_rpt"/>
</dbReference>
<keyword evidence="1" id="KW-0040">ANK repeat</keyword>
<gene>
    <name evidence="2" type="ORF">AALO_G00004760</name>
</gene>
<dbReference type="Pfam" id="PF12796">
    <property type="entry name" value="Ank_2"/>
    <property type="match status" value="1"/>
</dbReference>
<evidence type="ECO:0000313" key="3">
    <source>
        <dbReference type="Proteomes" id="UP000823561"/>
    </source>
</evidence>
<dbReference type="PANTHER" id="PTHR22677">
    <property type="entry name" value="ANKYRIN REPEAT DOMAIN-CONTAINING PROTEIN 60"/>
    <property type="match status" value="1"/>
</dbReference>
<dbReference type="PROSITE" id="PS50297">
    <property type="entry name" value="ANK_REP_REGION"/>
    <property type="match status" value="2"/>
</dbReference>
<sequence>MWWTRCSKLVTTGIYGDGNKHDLQLAKMQSSNCVGSVYQLALAGDVPGIQSILENESATNEERSNLLWEEDDIGRNALFAASMLGRSNVVRELVKHGADVNTWTVRGYSPLHYSALWGQLDTLKTLVELGADIQAINFRRERAKEVASRYSKMDCADYLSWAEAKQRLQSYITMVRETLADPERIQGKLSKEDKNVCNNTCTAKSDWILNSKNPTTQDFCEQRKHIEDVLSPILAKLTPQADASSKVNKQ</sequence>
<dbReference type="SMART" id="SM00248">
    <property type="entry name" value="ANK"/>
    <property type="match status" value="2"/>
</dbReference>
<dbReference type="InterPro" id="IPR029048">
    <property type="entry name" value="HSP70_C_sf"/>
</dbReference>
<feature type="repeat" description="ANK" evidence="1">
    <location>
        <begin position="106"/>
        <end position="138"/>
    </location>
</feature>
<proteinExistence type="predicted"/>
<dbReference type="SUPFAM" id="SSF100934">
    <property type="entry name" value="Heat shock protein 70kD (HSP70), C-terminal subdomain"/>
    <property type="match status" value="1"/>
</dbReference>
<dbReference type="InterPro" id="IPR036770">
    <property type="entry name" value="Ankyrin_rpt-contain_sf"/>
</dbReference>
<dbReference type="PANTHER" id="PTHR22677:SF4">
    <property type="entry name" value="USHER SYNDROME TYPE-1G PROTEIN-LIKE PROTEIN"/>
    <property type="match status" value="1"/>
</dbReference>
<evidence type="ECO:0008006" key="4">
    <source>
        <dbReference type="Google" id="ProtNLM"/>
    </source>
</evidence>
<keyword evidence="3" id="KW-1185">Reference proteome</keyword>
<evidence type="ECO:0000313" key="2">
    <source>
        <dbReference type="EMBL" id="KAG5285557.1"/>
    </source>
</evidence>
<feature type="repeat" description="ANK" evidence="1">
    <location>
        <begin position="73"/>
        <end position="105"/>
    </location>
</feature>
<evidence type="ECO:0000256" key="1">
    <source>
        <dbReference type="PROSITE-ProRule" id="PRU00023"/>
    </source>
</evidence>
<organism evidence="2 3">
    <name type="scientific">Alosa alosa</name>
    <name type="common">allis shad</name>
    <dbReference type="NCBI Taxonomy" id="278164"/>
    <lineage>
        <taxon>Eukaryota</taxon>
        <taxon>Metazoa</taxon>
        <taxon>Chordata</taxon>
        <taxon>Craniata</taxon>
        <taxon>Vertebrata</taxon>
        <taxon>Euteleostomi</taxon>
        <taxon>Actinopterygii</taxon>
        <taxon>Neopterygii</taxon>
        <taxon>Teleostei</taxon>
        <taxon>Clupei</taxon>
        <taxon>Clupeiformes</taxon>
        <taxon>Clupeoidei</taxon>
        <taxon>Clupeidae</taxon>
        <taxon>Alosa</taxon>
    </lineage>
</organism>
<dbReference type="PROSITE" id="PS50088">
    <property type="entry name" value="ANK_REPEAT"/>
    <property type="match status" value="2"/>
</dbReference>
<dbReference type="Gene3D" id="1.20.1270.10">
    <property type="match status" value="1"/>
</dbReference>
<dbReference type="Proteomes" id="UP000823561">
    <property type="component" value="Chromosome 1"/>
</dbReference>
<dbReference type="AlphaFoldDB" id="A0AAV6HH18"/>
<protein>
    <recommendedName>
        <fullName evidence="4">Ankyrin repeat domain-containing protein 45</fullName>
    </recommendedName>
</protein>
<name>A0AAV6HH18_9TELE</name>
<dbReference type="Gene3D" id="1.25.40.20">
    <property type="entry name" value="Ankyrin repeat-containing domain"/>
    <property type="match status" value="1"/>
</dbReference>
<dbReference type="EMBL" id="JADWDJ010000001">
    <property type="protein sequence ID" value="KAG5285557.1"/>
    <property type="molecule type" value="Genomic_DNA"/>
</dbReference>
<dbReference type="InterPro" id="IPR039323">
    <property type="entry name" value="ANKRD_45/46/60"/>
</dbReference>
<comment type="caution">
    <text evidence="2">The sequence shown here is derived from an EMBL/GenBank/DDBJ whole genome shotgun (WGS) entry which is preliminary data.</text>
</comment>